<evidence type="ECO:0000313" key="2">
    <source>
        <dbReference type="Proteomes" id="UP000558488"/>
    </source>
</evidence>
<accession>A0A7J7ZJ54</accession>
<organism evidence="1 2">
    <name type="scientific">Pipistrellus kuhlii</name>
    <name type="common">Kuhl's pipistrelle</name>
    <dbReference type="NCBI Taxonomy" id="59472"/>
    <lineage>
        <taxon>Eukaryota</taxon>
        <taxon>Metazoa</taxon>
        <taxon>Chordata</taxon>
        <taxon>Craniata</taxon>
        <taxon>Vertebrata</taxon>
        <taxon>Euteleostomi</taxon>
        <taxon>Mammalia</taxon>
        <taxon>Eutheria</taxon>
        <taxon>Laurasiatheria</taxon>
        <taxon>Chiroptera</taxon>
        <taxon>Yangochiroptera</taxon>
        <taxon>Vespertilionidae</taxon>
        <taxon>Pipistrellus</taxon>
    </lineage>
</organism>
<gene>
    <name evidence="1" type="ORF">mPipKuh1_009505</name>
</gene>
<sequence>MEPLGIKPMIQNLYLIPDLIAVSISPRDKILINQFGIFCSKPKRPSAKGPCLYPIKRNNLHDKTTTIPWLFSSPQRSPHLKITLSFHLLIAPYPASYSNLFCTTHLSIFLQWRWDAAQFINCFIKPIRFSNLLS</sequence>
<protein>
    <submittedName>
        <fullName evidence="1">Uncharacterized protein</fullName>
    </submittedName>
</protein>
<reference evidence="1 2" key="1">
    <citation type="journal article" date="2020" name="Nature">
        <title>Six reference-quality genomes reveal evolution of bat adaptations.</title>
        <authorList>
            <person name="Jebb D."/>
            <person name="Huang Z."/>
            <person name="Pippel M."/>
            <person name="Hughes G.M."/>
            <person name="Lavrichenko K."/>
            <person name="Devanna P."/>
            <person name="Winkler S."/>
            <person name="Jermiin L.S."/>
            <person name="Skirmuntt E.C."/>
            <person name="Katzourakis A."/>
            <person name="Burkitt-Gray L."/>
            <person name="Ray D.A."/>
            <person name="Sullivan K.A.M."/>
            <person name="Roscito J.G."/>
            <person name="Kirilenko B.M."/>
            <person name="Davalos L.M."/>
            <person name="Corthals A.P."/>
            <person name="Power M.L."/>
            <person name="Jones G."/>
            <person name="Ransome R.D."/>
            <person name="Dechmann D.K.N."/>
            <person name="Locatelli A.G."/>
            <person name="Puechmaille S.J."/>
            <person name="Fedrigo O."/>
            <person name="Jarvis E.D."/>
            <person name="Hiller M."/>
            <person name="Vernes S.C."/>
            <person name="Myers E.W."/>
            <person name="Teeling E.C."/>
        </authorList>
    </citation>
    <scope>NUCLEOTIDE SEQUENCE [LARGE SCALE GENOMIC DNA]</scope>
    <source>
        <strain evidence="1">MPipKuh1</strain>
        <tissue evidence="1">Flight muscle</tissue>
    </source>
</reference>
<name>A0A7J7ZJ54_PIPKU</name>
<evidence type="ECO:0000313" key="1">
    <source>
        <dbReference type="EMBL" id="KAF6374282.1"/>
    </source>
</evidence>
<keyword evidence="2" id="KW-1185">Reference proteome</keyword>
<dbReference type="EMBL" id="JACAGB010000003">
    <property type="protein sequence ID" value="KAF6374282.1"/>
    <property type="molecule type" value="Genomic_DNA"/>
</dbReference>
<dbReference type="Proteomes" id="UP000558488">
    <property type="component" value="Unassembled WGS sequence"/>
</dbReference>
<proteinExistence type="predicted"/>
<comment type="caution">
    <text evidence="1">The sequence shown here is derived from an EMBL/GenBank/DDBJ whole genome shotgun (WGS) entry which is preliminary data.</text>
</comment>
<dbReference type="AlphaFoldDB" id="A0A7J7ZJ54"/>